<proteinExistence type="predicted"/>
<keyword evidence="3" id="KW-1185">Reference proteome</keyword>
<dbReference type="InterPro" id="IPR046796">
    <property type="entry name" value="Transposase_32_dom"/>
</dbReference>
<dbReference type="Pfam" id="PF20167">
    <property type="entry name" value="Transposase_32"/>
    <property type="match status" value="1"/>
</dbReference>
<evidence type="ECO:0000313" key="3">
    <source>
        <dbReference type="Proteomes" id="UP000265520"/>
    </source>
</evidence>
<name>A0A392TH09_9FABA</name>
<dbReference type="AlphaFoldDB" id="A0A392TH09"/>
<sequence>MMPVAKGWAKLLVRNFESCSNETKIIMSHCHAIYVIMRGEPIQIGEMITRSIKHMITGSDSYIGHPFVITTLCQRLH</sequence>
<feature type="non-terminal residue" evidence="2">
    <location>
        <position position="77"/>
    </location>
</feature>
<evidence type="ECO:0000259" key="1">
    <source>
        <dbReference type="Pfam" id="PF20167"/>
    </source>
</evidence>
<protein>
    <recommendedName>
        <fullName evidence="1">Putative plant transposon protein domain-containing protein</fullName>
    </recommendedName>
</protein>
<dbReference type="Proteomes" id="UP000265520">
    <property type="component" value="Unassembled WGS sequence"/>
</dbReference>
<organism evidence="2 3">
    <name type="scientific">Trifolium medium</name>
    <dbReference type="NCBI Taxonomy" id="97028"/>
    <lineage>
        <taxon>Eukaryota</taxon>
        <taxon>Viridiplantae</taxon>
        <taxon>Streptophyta</taxon>
        <taxon>Embryophyta</taxon>
        <taxon>Tracheophyta</taxon>
        <taxon>Spermatophyta</taxon>
        <taxon>Magnoliopsida</taxon>
        <taxon>eudicotyledons</taxon>
        <taxon>Gunneridae</taxon>
        <taxon>Pentapetalae</taxon>
        <taxon>rosids</taxon>
        <taxon>fabids</taxon>
        <taxon>Fabales</taxon>
        <taxon>Fabaceae</taxon>
        <taxon>Papilionoideae</taxon>
        <taxon>50 kb inversion clade</taxon>
        <taxon>NPAAA clade</taxon>
        <taxon>Hologalegina</taxon>
        <taxon>IRL clade</taxon>
        <taxon>Trifolieae</taxon>
        <taxon>Trifolium</taxon>
    </lineage>
</organism>
<reference evidence="2 3" key="1">
    <citation type="journal article" date="2018" name="Front. Plant Sci.">
        <title>Red Clover (Trifolium pratense) and Zigzag Clover (T. medium) - A Picture of Genomic Similarities and Differences.</title>
        <authorList>
            <person name="Dluhosova J."/>
            <person name="Istvanek J."/>
            <person name="Nedelnik J."/>
            <person name="Repkova J."/>
        </authorList>
    </citation>
    <scope>NUCLEOTIDE SEQUENCE [LARGE SCALE GENOMIC DNA]</scope>
    <source>
        <strain evidence="3">cv. 10/8</strain>
        <tissue evidence="2">Leaf</tissue>
    </source>
</reference>
<feature type="domain" description="Putative plant transposon protein" evidence="1">
    <location>
        <begin position="1"/>
        <end position="75"/>
    </location>
</feature>
<comment type="caution">
    <text evidence="2">The sequence shown here is derived from an EMBL/GenBank/DDBJ whole genome shotgun (WGS) entry which is preliminary data.</text>
</comment>
<accession>A0A392TH09</accession>
<dbReference type="EMBL" id="LXQA010580993">
    <property type="protein sequence ID" value="MCI60413.1"/>
    <property type="molecule type" value="Genomic_DNA"/>
</dbReference>
<evidence type="ECO:0000313" key="2">
    <source>
        <dbReference type="EMBL" id="MCI60413.1"/>
    </source>
</evidence>